<dbReference type="AlphaFoldDB" id="A0A151ACB7"/>
<dbReference type="SUPFAM" id="SSF57783">
    <property type="entry name" value="Zinc beta-ribbon"/>
    <property type="match status" value="1"/>
</dbReference>
<organism evidence="3 4">
    <name type="scientific">Clostridium tepidiprofundi DSM 19306</name>
    <dbReference type="NCBI Taxonomy" id="1121338"/>
    <lineage>
        <taxon>Bacteria</taxon>
        <taxon>Bacillati</taxon>
        <taxon>Bacillota</taxon>
        <taxon>Clostridia</taxon>
        <taxon>Eubacteriales</taxon>
        <taxon>Clostridiaceae</taxon>
        <taxon>Clostridium</taxon>
    </lineage>
</organism>
<evidence type="ECO:0000256" key="1">
    <source>
        <dbReference type="ARBA" id="ARBA00023125"/>
    </source>
</evidence>
<keyword evidence="1 3" id="KW-0238">DNA-binding</keyword>
<reference evidence="3 4" key="1">
    <citation type="submission" date="2016-02" db="EMBL/GenBank/DDBJ databases">
        <title>Genome sequence of Clostridium tepidiprofundi DSM 19306.</title>
        <authorList>
            <person name="Poehlein A."/>
            <person name="Daniel R."/>
        </authorList>
    </citation>
    <scope>NUCLEOTIDE SEQUENCE [LARGE SCALE GENOMIC DNA]</scope>
    <source>
        <strain evidence="3 4">DSM 19306</strain>
    </source>
</reference>
<keyword evidence="4" id="KW-1185">Reference proteome</keyword>
<protein>
    <submittedName>
        <fullName evidence="3">Putative transposase DNA-binding domain protein</fullName>
    </submittedName>
</protein>
<dbReference type="Proteomes" id="UP000075531">
    <property type="component" value="Unassembled WGS sequence"/>
</dbReference>
<gene>
    <name evidence="3" type="ORF">CLTEP_28160</name>
</gene>
<sequence>METLNIKGMMKNKHLSKSIQEQGLYEFKRQLKYKCEFYGIEFVEADKWYPSSKICSRCGHKKTKLSLSERNYICEKCGLVIDRDFNASINLSRYSA</sequence>
<dbReference type="Pfam" id="PF07282">
    <property type="entry name" value="Cas12f1-like_TNB"/>
    <property type="match status" value="1"/>
</dbReference>
<dbReference type="NCBIfam" id="NF040570">
    <property type="entry name" value="guided_TnpB"/>
    <property type="match status" value="1"/>
</dbReference>
<accession>A0A151ACB7</accession>
<dbReference type="GO" id="GO:0003677">
    <property type="term" value="F:DNA binding"/>
    <property type="evidence" value="ECO:0007669"/>
    <property type="project" value="UniProtKB-KW"/>
</dbReference>
<evidence type="ECO:0000313" key="4">
    <source>
        <dbReference type="Proteomes" id="UP000075531"/>
    </source>
</evidence>
<dbReference type="STRING" id="1121338.CLTEP_28160"/>
<feature type="domain" description="Cas12f1-like TNB" evidence="2">
    <location>
        <begin position="25"/>
        <end position="91"/>
    </location>
</feature>
<dbReference type="PATRIC" id="fig|1121338.3.peg.2983"/>
<evidence type="ECO:0000259" key="2">
    <source>
        <dbReference type="Pfam" id="PF07282"/>
    </source>
</evidence>
<dbReference type="EMBL" id="LTBA01000143">
    <property type="protein sequence ID" value="KYH25017.1"/>
    <property type="molecule type" value="Genomic_DNA"/>
</dbReference>
<evidence type="ECO:0000313" key="3">
    <source>
        <dbReference type="EMBL" id="KYH25017.1"/>
    </source>
</evidence>
<proteinExistence type="predicted"/>
<comment type="caution">
    <text evidence="3">The sequence shown here is derived from an EMBL/GenBank/DDBJ whole genome shotgun (WGS) entry which is preliminary data.</text>
</comment>
<dbReference type="InterPro" id="IPR010095">
    <property type="entry name" value="Cas12f1-like_TNB"/>
</dbReference>
<name>A0A151ACB7_9CLOT</name>